<dbReference type="Pfam" id="PF20094">
    <property type="entry name" value="GWxTD_dom"/>
    <property type="match status" value="1"/>
</dbReference>
<evidence type="ECO:0000313" key="2">
    <source>
        <dbReference type="EMBL" id="GAI97865.1"/>
    </source>
</evidence>
<feature type="non-terminal residue" evidence="2">
    <location>
        <position position="192"/>
    </location>
</feature>
<organism evidence="2">
    <name type="scientific">marine sediment metagenome</name>
    <dbReference type="NCBI Taxonomy" id="412755"/>
    <lineage>
        <taxon>unclassified sequences</taxon>
        <taxon>metagenomes</taxon>
        <taxon>ecological metagenomes</taxon>
    </lineage>
</organism>
<dbReference type="AlphaFoldDB" id="X1UD99"/>
<sequence>MGKDLDPESQKFLSEVRYLVTKREREAFLKLPPSERDQFIEEFWKKRDLDPETEENKFKDEYYQRIKEANRLFTEGGTRGWLQDRGRIYILIGAPDQREAYPRGRSFYDFPTEIWYYGLFRIIFIDSHWSGNYKLDPQSAQHVAEINKGQMAFKPRITEDSYAGVFELDLEIEKTQKGYPVLRVKVPYKNIW</sequence>
<comment type="caution">
    <text evidence="2">The sequence shown here is derived from an EMBL/GenBank/DDBJ whole genome shotgun (WGS) entry which is preliminary data.</text>
</comment>
<feature type="domain" description="GWxTD" evidence="1">
    <location>
        <begin position="9"/>
        <end position="98"/>
    </location>
</feature>
<accession>X1UD99</accession>
<dbReference type="NCBIfam" id="TIGR04514">
    <property type="entry name" value="GWxTD_dom"/>
    <property type="match status" value="1"/>
</dbReference>
<proteinExistence type="predicted"/>
<gene>
    <name evidence="2" type="ORF">S12H4_33364</name>
</gene>
<name>X1UD99_9ZZZZ</name>
<dbReference type="EMBL" id="BARW01019655">
    <property type="protein sequence ID" value="GAI97865.1"/>
    <property type="molecule type" value="Genomic_DNA"/>
</dbReference>
<dbReference type="InterPro" id="IPR030959">
    <property type="entry name" value="GWxTD_dom"/>
</dbReference>
<reference evidence="2" key="1">
    <citation type="journal article" date="2014" name="Front. Microbiol.">
        <title>High frequency of phylogenetically diverse reductive dehalogenase-homologous genes in deep subseafloor sedimentary metagenomes.</title>
        <authorList>
            <person name="Kawai M."/>
            <person name="Futagami T."/>
            <person name="Toyoda A."/>
            <person name="Takaki Y."/>
            <person name="Nishi S."/>
            <person name="Hori S."/>
            <person name="Arai W."/>
            <person name="Tsubouchi T."/>
            <person name="Morono Y."/>
            <person name="Uchiyama I."/>
            <person name="Ito T."/>
            <person name="Fujiyama A."/>
            <person name="Inagaki F."/>
            <person name="Takami H."/>
        </authorList>
    </citation>
    <scope>NUCLEOTIDE SEQUENCE</scope>
    <source>
        <strain evidence="2">Expedition CK06-06</strain>
    </source>
</reference>
<protein>
    <recommendedName>
        <fullName evidence="1">GWxTD domain-containing protein</fullName>
    </recommendedName>
</protein>
<evidence type="ECO:0000259" key="1">
    <source>
        <dbReference type="Pfam" id="PF20094"/>
    </source>
</evidence>